<proteinExistence type="predicted"/>
<dbReference type="EMBL" id="LVVM01006611">
    <property type="protein sequence ID" value="OJA07610.1"/>
    <property type="molecule type" value="Genomic_DNA"/>
</dbReference>
<name>A0A1J8QDX9_9AGAM</name>
<keyword evidence="2" id="KW-1185">Reference proteome</keyword>
<accession>A0A1J8QDX9</accession>
<protein>
    <submittedName>
        <fullName evidence="1">Uncharacterized protein</fullName>
    </submittedName>
</protein>
<dbReference type="AlphaFoldDB" id="A0A1J8QDX9"/>
<dbReference type="Proteomes" id="UP000183567">
    <property type="component" value="Unassembled WGS sequence"/>
</dbReference>
<sequence>MPMSEPEPGEVFNTWEVDWFDTTLDIPRVADVAMHDAYVGRVEVAAANPGPSTFP</sequence>
<reference evidence="1 2" key="1">
    <citation type="submission" date="2016-03" db="EMBL/GenBank/DDBJ databases">
        <title>Comparative genomics of the ectomycorrhizal sister species Rhizopogon vinicolor and Rhizopogon vesiculosus (Basidiomycota: Boletales) reveals a divergence of the mating type B locus.</title>
        <authorList>
            <person name="Mujic A.B."/>
            <person name="Kuo A."/>
            <person name="Tritt A."/>
            <person name="Lipzen A."/>
            <person name="Chen C."/>
            <person name="Johnson J."/>
            <person name="Sharma A."/>
            <person name="Barry K."/>
            <person name="Grigoriev I.V."/>
            <person name="Spatafora J.W."/>
        </authorList>
    </citation>
    <scope>NUCLEOTIDE SEQUENCE [LARGE SCALE GENOMIC DNA]</scope>
    <source>
        <strain evidence="1 2">AM-OR11-056</strain>
    </source>
</reference>
<gene>
    <name evidence="1" type="ORF">AZE42_06281</name>
</gene>
<evidence type="ECO:0000313" key="2">
    <source>
        <dbReference type="Proteomes" id="UP000183567"/>
    </source>
</evidence>
<organism evidence="1 2">
    <name type="scientific">Rhizopogon vesiculosus</name>
    <dbReference type="NCBI Taxonomy" id="180088"/>
    <lineage>
        <taxon>Eukaryota</taxon>
        <taxon>Fungi</taxon>
        <taxon>Dikarya</taxon>
        <taxon>Basidiomycota</taxon>
        <taxon>Agaricomycotina</taxon>
        <taxon>Agaricomycetes</taxon>
        <taxon>Agaricomycetidae</taxon>
        <taxon>Boletales</taxon>
        <taxon>Suillineae</taxon>
        <taxon>Rhizopogonaceae</taxon>
        <taxon>Rhizopogon</taxon>
    </lineage>
</organism>
<comment type="caution">
    <text evidence="1">The sequence shown here is derived from an EMBL/GenBank/DDBJ whole genome shotgun (WGS) entry which is preliminary data.</text>
</comment>
<evidence type="ECO:0000313" key="1">
    <source>
        <dbReference type="EMBL" id="OJA07610.1"/>
    </source>
</evidence>